<accession>A0ABS7BNS2</accession>
<dbReference type="EMBL" id="JAHXZN010000003">
    <property type="protein sequence ID" value="MBW6531269.1"/>
    <property type="molecule type" value="Genomic_DNA"/>
</dbReference>
<dbReference type="Proteomes" id="UP000759103">
    <property type="component" value="Unassembled WGS sequence"/>
</dbReference>
<evidence type="ECO:0000313" key="2">
    <source>
        <dbReference type="Proteomes" id="UP000759103"/>
    </source>
</evidence>
<keyword evidence="2" id="KW-1185">Reference proteome</keyword>
<evidence type="ECO:0000313" key="1">
    <source>
        <dbReference type="EMBL" id="MBW6531269.1"/>
    </source>
</evidence>
<organism evidence="1 2">
    <name type="scientific">Sphingomonas citri</name>
    <dbReference type="NCBI Taxonomy" id="2862499"/>
    <lineage>
        <taxon>Bacteria</taxon>
        <taxon>Pseudomonadati</taxon>
        <taxon>Pseudomonadota</taxon>
        <taxon>Alphaproteobacteria</taxon>
        <taxon>Sphingomonadales</taxon>
        <taxon>Sphingomonadaceae</taxon>
        <taxon>Sphingomonas</taxon>
    </lineage>
</organism>
<gene>
    <name evidence="1" type="ORF">KZ820_11035</name>
</gene>
<dbReference type="RefSeq" id="WP_219748680.1">
    <property type="nucleotide sequence ID" value="NZ_JAHXZN010000003.1"/>
</dbReference>
<sequence length="46" mass="4847">MHRFIKSSFARQFAGGFLIGAAAMLGIHASQAETPANAYAATHVAR</sequence>
<comment type="caution">
    <text evidence="1">The sequence shown here is derived from an EMBL/GenBank/DDBJ whole genome shotgun (WGS) entry which is preliminary data.</text>
</comment>
<proteinExistence type="predicted"/>
<name>A0ABS7BNS2_9SPHN</name>
<reference evidence="1 2" key="1">
    <citation type="submission" date="2021-07" db="EMBL/GenBank/DDBJ databases">
        <title>Sphingomonas sp.</title>
        <authorList>
            <person name="Feng G."/>
            <person name="Li J."/>
            <person name="Pan M."/>
        </authorList>
    </citation>
    <scope>NUCLEOTIDE SEQUENCE [LARGE SCALE GENOMIC DNA]</scope>
    <source>
        <strain evidence="1 2">RRHST34</strain>
    </source>
</reference>
<protein>
    <submittedName>
        <fullName evidence="1">Uncharacterized protein</fullName>
    </submittedName>
</protein>